<accession>A0AAD1VV64</accession>
<reference evidence="1" key="1">
    <citation type="submission" date="2022-03" db="EMBL/GenBank/DDBJ databases">
        <authorList>
            <person name="Alioto T."/>
            <person name="Alioto T."/>
            <person name="Gomez Garrido J."/>
        </authorList>
    </citation>
    <scope>NUCLEOTIDE SEQUENCE</scope>
</reference>
<dbReference type="EMBL" id="OW240913">
    <property type="protein sequence ID" value="CAH2251556.1"/>
    <property type="molecule type" value="Genomic_DNA"/>
</dbReference>
<dbReference type="InterPro" id="IPR042566">
    <property type="entry name" value="L1_C"/>
</dbReference>
<dbReference type="Gene3D" id="3.30.250.20">
    <property type="entry name" value="L1 transposable element, C-terminal domain"/>
    <property type="match status" value="1"/>
</dbReference>
<protein>
    <submittedName>
        <fullName evidence="1">Uncharacterized protein</fullName>
    </submittedName>
</protein>
<evidence type="ECO:0000313" key="2">
    <source>
        <dbReference type="Proteomes" id="UP001295444"/>
    </source>
</evidence>
<sequence>AHRLRRPNHLPSTTARDVRARIHFYHPEPYSNIKVFADLSASTLQFRKSLSQITTTLRSNDIGYCWGFPAKLLIQKQGVIHAVATEAE</sequence>
<keyword evidence="2" id="KW-1185">Reference proteome</keyword>
<gene>
    <name evidence="1" type="ORF">PECUL_23A013492</name>
</gene>
<feature type="non-terminal residue" evidence="1">
    <location>
        <position position="1"/>
    </location>
</feature>
<proteinExistence type="predicted"/>
<evidence type="ECO:0000313" key="1">
    <source>
        <dbReference type="EMBL" id="CAH2251556.1"/>
    </source>
</evidence>
<dbReference type="Proteomes" id="UP001295444">
    <property type="component" value="Chromosome 02"/>
</dbReference>
<feature type="non-terminal residue" evidence="1">
    <location>
        <position position="88"/>
    </location>
</feature>
<organism evidence="1 2">
    <name type="scientific">Pelobates cultripes</name>
    <name type="common">Western spadefoot toad</name>
    <dbReference type="NCBI Taxonomy" id="61616"/>
    <lineage>
        <taxon>Eukaryota</taxon>
        <taxon>Metazoa</taxon>
        <taxon>Chordata</taxon>
        <taxon>Craniata</taxon>
        <taxon>Vertebrata</taxon>
        <taxon>Euteleostomi</taxon>
        <taxon>Amphibia</taxon>
        <taxon>Batrachia</taxon>
        <taxon>Anura</taxon>
        <taxon>Pelobatoidea</taxon>
        <taxon>Pelobatidae</taxon>
        <taxon>Pelobates</taxon>
    </lineage>
</organism>
<dbReference type="AlphaFoldDB" id="A0AAD1VV64"/>
<name>A0AAD1VV64_PELCU</name>